<dbReference type="WBParaSite" id="ACRNAN_scaffold9919.g32879.t1">
    <property type="protein sequence ID" value="ACRNAN_scaffold9919.g32879.t1"/>
    <property type="gene ID" value="ACRNAN_scaffold9919.g32879"/>
</dbReference>
<protein>
    <submittedName>
        <fullName evidence="2">Uncharacterized protein</fullName>
    </submittedName>
</protein>
<accession>A0A914EP24</accession>
<dbReference type="AlphaFoldDB" id="A0A914EP24"/>
<name>A0A914EP24_9BILA</name>
<keyword evidence="1" id="KW-1185">Reference proteome</keyword>
<sequence length="179" mass="20948">MFKSVFIQTDPNKVAVIKDGVLDPPSVRNNADCECSYDYPTIPHYRHIEFPGDFLKQKFFDNQKYPGKEDVNKMLFEKYSLLDDEITKELYDIKRGDGYTLRIIVETTPLYYVESLTFTIHNMDDPPKNFLSELASFSDGVRLTRFDLDRIQSTRIRACGNGWKFTGMLMIKKRKFNKS</sequence>
<reference evidence="2" key="1">
    <citation type="submission" date="2022-11" db="UniProtKB">
        <authorList>
            <consortium name="WormBaseParasite"/>
        </authorList>
    </citation>
    <scope>IDENTIFICATION</scope>
</reference>
<dbReference type="Proteomes" id="UP000887540">
    <property type="component" value="Unplaced"/>
</dbReference>
<organism evidence="1 2">
    <name type="scientific">Acrobeloides nanus</name>
    <dbReference type="NCBI Taxonomy" id="290746"/>
    <lineage>
        <taxon>Eukaryota</taxon>
        <taxon>Metazoa</taxon>
        <taxon>Ecdysozoa</taxon>
        <taxon>Nematoda</taxon>
        <taxon>Chromadorea</taxon>
        <taxon>Rhabditida</taxon>
        <taxon>Tylenchina</taxon>
        <taxon>Cephalobomorpha</taxon>
        <taxon>Cephaloboidea</taxon>
        <taxon>Cephalobidae</taxon>
        <taxon>Acrobeloides</taxon>
    </lineage>
</organism>
<evidence type="ECO:0000313" key="1">
    <source>
        <dbReference type="Proteomes" id="UP000887540"/>
    </source>
</evidence>
<evidence type="ECO:0000313" key="2">
    <source>
        <dbReference type="WBParaSite" id="ACRNAN_scaffold9919.g32879.t1"/>
    </source>
</evidence>
<proteinExistence type="predicted"/>